<name>A0A933W9H0_UNCEI</name>
<protein>
    <submittedName>
        <fullName evidence="2">Uncharacterized protein</fullName>
    </submittedName>
</protein>
<dbReference type="EMBL" id="JACRIW010000020">
    <property type="protein sequence ID" value="MBI5168359.1"/>
    <property type="molecule type" value="Genomic_DNA"/>
</dbReference>
<dbReference type="Proteomes" id="UP000696931">
    <property type="component" value="Unassembled WGS sequence"/>
</dbReference>
<evidence type="ECO:0000256" key="1">
    <source>
        <dbReference type="SAM" id="SignalP"/>
    </source>
</evidence>
<feature type="chain" id="PRO_5036997496" evidence="1">
    <location>
        <begin position="30"/>
        <end position="111"/>
    </location>
</feature>
<dbReference type="AlphaFoldDB" id="A0A933W9H0"/>
<comment type="caution">
    <text evidence="2">The sequence shown here is derived from an EMBL/GenBank/DDBJ whole genome shotgun (WGS) entry which is preliminary data.</text>
</comment>
<sequence>MHKRAIRLLLAVTFAVSQLLPIAVPAARAAMYEGRNIDGRWYEGRAVSTTYGSYRCQVKFNGDRAFIKLDGSSLQIVGILDEEVITDPHDILARDPKRGVNWTLEVVNLRH</sequence>
<reference evidence="2" key="1">
    <citation type="submission" date="2020-07" db="EMBL/GenBank/DDBJ databases">
        <title>Huge and variable diversity of episymbiotic CPR bacteria and DPANN archaea in groundwater ecosystems.</title>
        <authorList>
            <person name="He C.Y."/>
            <person name="Keren R."/>
            <person name="Whittaker M."/>
            <person name="Farag I.F."/>
            <person name="Doudna J."/>
            <person name="Cate J.H.D."/>
            <person name="Banfield J.F."/>
        </authorList>
    </citation>
    <scope>NUCLEOTIDE SEQUENCE</scope>
    <source>
        <strain evidence="2">NC_groundwater_1813_Pr3_B-0.1um_71_17</strain>
    </source>
</reference>
<evidence type="ECO:0000313" key="3">
    <source>
        <dbReference type="Proteomes" id="UP000696931"/>
    </source>
</evidence>
<proteinExistence type="predicted"/>
<evidence type="ECO:0000313" key="2">
    <source>
        <dbReference type="EMBL" id="MBI5168359.1"/>
    </source>
</evidence>
<keyword evidence="1" id="KW-0732">Signal</keyword>
<accession>A0A933W9H0</accession>
<organism evidence="2 3">
    <name type="scientific">Eiseniibacteriota bacterium</name>
    <dbReference type="NCBI Taxonomy" id="2212470"/>
    <lineage>
        <taxon>Bacteria</taxon>
        <taxon>Candidatus Eiseniibacteriota</taxon>
    </lineage>
</organism>
<gene>
    <name evidence="2" type="ORF">HZA61_02625</name>
</gene>
<feature type="signal peptide" evidence="1">
    <location>
        <begin position="1"/>
        <end position="29"/>
    </location>
</feature>